<sequence>MLPYGRDQCQQHAKASQGMTALLIHGDVPPYQRSSVSQQDLPQAALLMEKGGTGGALFRDFLDECIRLIDDGNLRAGHRL</sequence>
<gene>
    <name evidence="2" type="ORF">SAMN05421869_1187</name>
</gene>
<feature type="domain" description="DUF4872" evidence="1">
    <location>
        <begin position="32"/>
        <end position="79"/>
    </location>
</feature>
<dbReference type="STRING" id="633440.SAMN05421869_1187"/>
<name>A0A1G9E198_9ACTN</name>
<dbReference type="Proteomes" id="UP000199202">
    <property type="component" value="Unassembled WGS sequence"/>
</dbReference>
<organism evidence="2 3">
    <name type="scientific">Nonomuraea jiangxiensis</name>
    <dbReference type="NCBI Taxonomy" id="633440"/>
    <lineage>
        <taxon>Bacteria</taxon>
        <taxon>Bacillati</taxon>
        <taxon>Actinomycetota</taxon>
        <taxon>Actinomycetes</taxon>
        <taxon>Streptosporangiales</taxon>
        <taxon>Streptosporangiaceae</taxon>
        <taxon>Nonomuraea</taxon>
    </lineage>
</organism>
<dbReference type="EMBL" id="FNDJ01000018">
    <property type="protein sequence ID" value="SDK69879.1"/>
    <property type="molecule type" value="Genomic_DNA"/>
</dbReference>
<dbReference type="Pfam" id="PF16169">
    <property type="entry name" value="DUF4872"/>
    <property type="match status" value="1"/>
</dbReference>
<protein>
    <recommendedName>
        <fullName evidence="1">DUF4872 domain-containing protein</fullName>
    </recommendedName>
</protein>
<dbReference type="InterPro" id="IPR032369">
    <property type="entry name" value="DUF4872"/>
</dbReference>
<evidence type="ECO:0000313" key="2">
    <source>
        <dbReference type="EMBL" id="SDK69879.1"/>
    </source>
</evidence>
<dbReference type="AlphaFoldDB" id="A0A1G9E198"/>
<keyword evidence="3" id="KW-1185">Reference proteome</keyword>
<evidence type="ECO:0000313" key="3">
    <source>
        <dbReference type="Proteomes" id="UP000199202"/>
    </source>
</evidence>
<evidence type="ECO:0000259" key="1">
    <source>
        <dbReference type="Pfam" id="PF16169"/>
    </source>
</evidence>
<proteinExistence type="predicted"/>
<accession>A0A1G9E198</accession>
<reference evidence="2 3" key="1">
    <citation type="submission" date="2016-10" db="EMBL/GenBank/DDBJ databases">
        <authorList>
            <person name="de Groot N.N."/>
        </authorList>
    </citation>
    <scope>NUCLEOTIDE SEQUENCE [LARGE SCALE GENOMIC DNA]</scope>
    <source>
        <strain evidence="2 3">CGMCC 4.6533</strain>
    </source>
</reference>